<evidence type="ECO:0000313" key="2">
    <source>
        <dbReference type="EMBL" id="CAI8029546.1"/>
    </source>
</evidence>
<organism evidence="2 3">
    <name type="scientific">Geodia barretti</name>
    <name type="common">Barrett's horny sponge</name>
    <dbReference type="NCBI Taxonomy" id="519541"/>
    <lineage>
        <taxon>Eukaryota</taxon>
        <taxon>Metazoa</taxon>
        <taxon>Porifera</taxon>
        <taxon>Demospongiae</taxon>
        <taxon>Heteroscleromorpha</taxon>
        <taxon>Tetractinellida</taxon>
        <taxon>Astrophorina</taxon>
        <taxon>Geodiidae</taxon>
        <taxon>Geodia</taxon>
    </lineage>
</organism>
<name>A0AA35WUP6_GEOBA</name>
<dbReference type="Gene3D" id="1.25.10.10">
    <property type="entry name" value="Leucine-rich Repeat Variant"/>
    <property type="match status" value="1"/>
</dbReference>
<evidence type="ECO:0000259" key="1">
    <source>
        <dbReference type="PROSITE" id="PS50053"/>
    </source>
</evidence>
<dbReference type="PROSITE" id="PS50053">
    <property type="entry name" value="UBIQUITIN_2"/>
    <property type="match status" value="1"/>
</dbReference>
<gene>
    <name evidence="2" type="ORF">GBAR_LOCUS16781</name>
</gene>
<evidence type="ECO:0000313" key="3">
    <source>
        <dbReference type="Proteomes" id="UP001174909"/>
    </source>
</evidence>
<dbReference type="CDD" id="cd17039">
    <property type="entry name" value="Ubl_ubiquitin_like"/>
    <property type="match status" value="1"/>
</dbReference>
<dbReference type="AlphaFoldDB" id="A0AA35WUP6"/>
<dbReference type="Proteomes" id="UP001174909">
    <property type="component" value="Unassembled WGS sequence"/>
</dbReference>
<feature type="domain" description="Ubiquitin-like" evidence="1">
    <location>
        <begin position="8"/>
        <end position="83"/>
    </location>
</feature>
<comment type="caution">
    <text evidence="2">The sequence shown here is derived from an EMBL/GenBank/DDBJ whole genome shotgun (WGS) entry which is preliminary data.</text>
</comment>
<protein>
    <recommendedName>
        <fullName evidence="1">Ubiquitin-like domain-containing protein</fullName>
    </recommendedName>
</protein>
<dbReference type="InterPro" id="IPR011989">
    <property type="entry name" value="ARM-like"/>
</dbReference>
<accession>A0AA35WUP6</accession>
<proteinExistence type="predicted"/>
<sequence>MALRELKIELELRCSSDDTVTQQTLLFSPIPETVADIKQRIEQELSIPKSCQSLFLPAGADDALLDTESVASLYVRSGDAVRVAYLDKADIVQIRSAVERSLRPVRRLLQANSSLEKARKILKRRDSDALLASCQSALHELSYKSLLPWGASRTEANRRYMLQEGVVDLVMDIYAILLPLPWDWRGHSLQNLEICCLTFLWNFSETRNARQLVVGKGGFDMMLKSLMHQSSEEFLEKYVMHDIFDVAVGCLSNICELECCQAPMSKNTPALQRLLHFALHGPSVNLFTKMLIANLFFRLSHGRDTHESLVEKSILEKLLRFASDSTNVLIRYILGLTYARLILFSRDSLDQESLQQMIEFMKQFLLQLKPTTVTQLEERYQYNWITMRPFVDAFYSYGVETAKLSNSRLHKSQPSETCTEESTLPSVPVSSLATSVSIAYLLFALKVETGRTINTELLVRQDLLEYVTMLDWGLDRGWMTQCVQLQEQVTKVCDKLPVPRLSQIARAKLARSAKEYSGQITS</sequence>
<keyword evidence="3" id="KW-1185">Reference proteome</keyword>
<dbReference type="SUPFAM" id="SSF48371">
    <property type="entry name" value="ARM repeat"/>
    <property type="match status" value="1"/>
</dbReference>
<dbReference type="EMBL" id="CASHTH010002414">
    <property type="protein sequence ID" value="CAI8029546.1"/>
    <property type="molecule type" value="Genomic_DNA"/>
</dbReference>
<reference evidence="2" key="1">
    <citation type="submission" date="2023-03" db="EMBL/GenBank/DDBJ databases">
        <authorList>
            <person name="Steffen K."/>
            <person name="Cardenas P."/>
        </authorList>
    </citation>
    <scope>NUCLEOTIDE SEQUENCE</scope>
</reference>
<dbReference type="InterPro" id="IPR016024">
    <property type="entry name" value="ARM-type_fold"/>
</dbReference>
<dbReference type="InterPro" id="IPR000626">
    <property type="entry name" value="Ubiquitin-like_dom"/>
</dbReference>